<evidence type="ECO:0000313" key="3">
    <source>
        <dbReference type="Proteomes" id="UP000190774"/>
    </source>
</evidence>
<organism evidence="2 3">
    <name type="scientific">Prosthecobacter debontii</name>
    <dbReference type="NCBI Taxonomy" id="48467"/>
    <lineage>
        <taxon>Bacteria</taxon>
        <taxon>Pseudomonadati</taxon>
        <taxon>Verrucomicrobiota</taxon>
        <taxon>Verrucomicrobiia</taxon>
        <taxon>Verrucomicrobiales</taxon>
        <taxon>Verrucomicrobiaceae</taxon>
        <taxon>Prosthecobacter</taxon>
    </lineage>
</organism>
<name>A0A1T4WRT7_9BACT</name>
<sequence length="381" mass="42118">MMKASRWLLVFGLLFSAAFHTYGQSTDLEGWTTILGGAHELEAFPTQQVEIDKEFLHVRSGAGVLVPQPSPNGAIRARFHFLTGTTFPQLRIRRSADGGTDEAAYYNLIMFIRDGQSELKKFDIMKIIPKQQGKVIGTVHLPQSLRIGDQMDIEFSAVGNRLQISVDGKPSLEIQDDAIPTSGYWGPAAGNAWFSNIQVRSLTLDGKPTSAVASALQVMVAKYPKLAELHAAYEVVRQRNVEVPYQEGVKALNAHYQAALDRSLAEATQASKLDDALAIRDEKKRVEENKPIPSAAALGVTVLKSLQATYRSSLQRLAEARDQAEISTLMTYDRTLETALNERTQAADLEGALLVKQMRVLLQSGIEKMGRNAIYRFEQTK</sequence>
<dbReference type="AlphaFoldDB" id="A0A1T4WRT7"/>
<protein>
    <recommendedName>
        <fullName evidence="4">3-keto-disaccharide hydrolase domain-containing protein</fullName>
    </recommendedName>
</protein>
<gene>
    <name evidence="2" type="ORF">SAMN02745166_00509</name>
</gene>
<keyword evidence="1" id="KW-0732">Signal</keyword>
<proteinExistence type="predicted"/>
<evidence type="ECO:0000256" key="1">
    <source>
        <dbReference type="SAM" id="SignalP"/>
    </source>
</evidence>
<dbReference type="STRING" id="48467.SAMN02745166_00509"/>
<reference evidence="3" key="1">
    <citation type="submission" date="2017-02" db="EMBL/GenBank/DDBJ databases">
        <authorList>
            <person name="Varghese N."/>
            <person name="Submissions S."/>
        </authorList>
    </citation>
    <scope>NUCLEOTIDE SEQUENCE [LARGE SCALE GENOMIC DNA]</scope>
    <source>
        <strain evidence="3">ATCC 700200</strain>
    </source>
</reference>
<dbReference type="Gene3D" id="2.60.120.560">
    <property type="entry name" value="Exo-inulinase, domain 1"/>
    <property type="match status" value="1"/>
</dbReference>
<feature type="signal peptide" evidence="1">
    <location>
        <begin position="1"/>
        <end position="23"/>
    </location>
</feature>
<feature type="chain" id="PRO_5012617261" description="3-keto-disaccharide hydrolase domain-containing protein" evidence="1">
    <location>
        <begin position="24"/>
        <end position="381"/>
    </location>
</feature>
<evidence type="ECO:0000313" key="2">
    <source>
        <dbReference type="EMBL" id="SKA79568.1"/>
    </source>
</evidence>
<keyword evidence="3" id="KW-1185">Reference proteome</keyword>
<dbReference type="EMBL" id="FUYE01000002">
    <property type="protein sequence ID" value="SKA79568.1"/>
    <property type="molecule type" value="Genomic_DNA"/>
</dbReference>
<accession>A0A1T4WRT7</accession>
<evidence type="ECO:0008006" key="4">
    <source>
        <dbReference type="Google" id="ProtNLM"/>
    </source>
</evidence>
<dbReference type="RefSeq" id="WP_078811747.1">
    <property type="nucleotide sequence ID" value="NZ_FUYE01000002.1"/>
</dbReference>
<dbReference type="Proteomes" id="UP000190774">
    <property type="component" value="Unassembled WGS sequence"/>
</dbReference>